<keyword evidence="6 7" id="KW-0998">Cell outer membrane</keyword>
<evidence type="ECO:0000256" key="6">
    <source>
        <dbReference type="ARBA" id="ARBA00023237"/>
    </source>
</evidence>
<evidence type="ECO:0000256" key="3">
    <source>
        <dbReference type="ARBA" id="ARBA00022452"/>
    </source>
</evidence>
<proteinExistence type="inferred from homology"/>
<feature type="domain" description="Secretin/TonB short N-terminal" evidence="8">
    <location>
        <begin position="34"/>
        <end position="84"/>
    </location>
</feature>
<dbReference type="InterPro" id="IPR023996">
    <property type="entry name" value="TonB-dep_OMP_SusC/RagA"/>
</dbReference>
<dbReference type="SUPFAM" id="SSF49464">
    <property type="entry name" value="Carboxypeptidase regulatory domain-like"/>
    <property type="match status" value="1"/>
</dbReference>
<evidence type="ECO:0000256" key="5">
    <source>
        <dbReference type="ARBA" id="ARBA00023136"/>
    </source>
</evidence>
<dbReference type="Proteomes" id="UP000321436">
    <property type="component" value="Unassembled WGS sequence"/>
</dbReference>
<evidence type="ECO:0000313" key="10">
    <source>
        <dbReference type="EMBL" id="GEP94686.1"/>
    </source>
</evidence>
<keyword evidence="3 7" id="KW-1134">Transmembrane beta strand</keyword>
<evidence type="ECO:0000256" key="7">
    <source>
        <dbReference type="PROSITE-ProRule" id="PRU01360"/>
    </source>
</evidence>
<keyword evidence="11" id="KW-1185">Reference proteome</keyword>
<dbReference type="Gene3D" id="2.60.40.1120">
    <property type="entry name" value="Carboxypeptidase-like, regulatory domain"/>
    <property type="match status" value="1"/>
</dbReference>
<evidence type="ECO:0000313" key="11">
    <source>
        <dbReference type="Proteomes" id="UP000321436"/>
    </source>
</evidence>
<dbReference type="NCBIfam" id="TIGR04056">
    <property type="entry name" value="OMP_RagA_SusC"/>
    <property type="match status" value="1"/>
</dbReference>
<dbReference type="InterPro" id="IPR036942">
    <property type="entry name" value="Beta-barrel_TonB_sf"/>
</dbReference>
<dbReference type="Pfam" id="PF07715">
    <property type="entry name" value="Plug"/>
    <property type="match status" value="1"/>
</dbReference>
<keyword evidence="4 7" id="KW-0812">Transmembrane</keyword>
<accession>A0A512RG56</accession>
<sequence length="1101" mass="121617">MQVSASSSAQRITMNKVNAPLSEIIDEIRAQSGYDFLYNNKVLKTAHPVTIDVRNASIETVLAICFGDQPVTYTISDNFIVIKRSRTKTVIPADIKGKVTDEKGAPLPGASIKVKGTNQATNTDANGEFTLKNIEPGAVLAVSFVGFVTQEVPVDDRSAIHIVLVENTEALNEVIVVGYGTQQKINLTGAVSTVDSKSIENRPVSNLATALQGTSPGLIVTRTSGQPGNENIGIQLRGATSANGNVNPLLIVDGVSAPIGTLQSLNPNDVENVTFLKDAAAAAIYGAQAAGGVILVTTKKGVAGKTKIEYSNLFGADKMLNVPKRMTLLEEAYFSNLSAENAGLAPPYPAADIQRIIDGVEYYVDPVDTNKYVYLNQKDFVSQTIRDVTTMQTHNIAVSGGTDKLNFLVSLGTYSKDGAFKVGPDMHNRYNGRVNLGAKLSKHVSIESRISYTRKRTEMPSLDVSALLYQALRLRQKWPIFTPEGRLSGEGSFSANQSYAYLKEGGYNNRNDNNFDGVFTLKIADVVKGLQLRGIYGGTYNRSDRDHFSRTVELWQRYFPVAYINQTNMFEVTRGVYNTNNLQLLADYSLSLGGKHNFHVLAGYQFEDSRSSSVYTSAQNLASNDLPTLGLGEDATKTNSQTINTYAYKSYFGRLNYNYQNKYLFEATIRTDESSRLAPGLRVKTFPSVSAGWNIHKESWFPAGSFVSSLRLRASWGQLGSALGNIIGNYDFMNMLSRNNNLVLGAGEDRTMYFYQSVVPSSSLTWETVETTNGGFDFGMFDGKLSVSADYYVKFNRNMLTPLQLPVTFGVATPRTNNGELKSWGWEVEANFRDRIGKDFSYSIGFNLSDNQNKVMSYAGRKVVNAGIVNILEGYPLGSIWGFQTDGYYQSQDEVDKAPFYNARTGVGDVRYVDQNGDNRINIGGGLFEDHGDLIYLGTDQPRYNFGINAGFEWKGFDFFVFFQGVGSRTFYATVNTVNPQVTAPRQPLAIHRDYWTEDNRDAAFPRPYSGGQHNYVFSDKWMLDGKYIRLKNIQLGYSLPASLLQKVHIARARIYFSGQDLLTFSGLGIFDQIFNPEYNNNVEFEYPFAATASVGLNISF</sequence>
<organism evidence="10 11">
    <name type="scientific">Chitinophaga cymbidii</name>
    <dbReference type="NCBI Taxonomy" id="1096750"/>
    <lineage>
        <taxon>Bacteria</taxon>
        <taxon>Pseudomonadati</taxon>
        <taxon>Bacteroidota</taxon>
        <taxon>Chitinophagia</taxon>
        <taxon>Chitinophagales</taxon>
        <taxon>Chitinophagaceae</taxon>
        <taxon>Chitinophaga</taxon>
    </lineage>
</organism>
<dbReference type="InterPro" id="IPR023997">
    <property type="entry name" value="TonB-dep_OMP_SusC/RagA_CS"/>
</dbReference>
<name>A0A512RG56_9BACT</name>
<dbReference type="Pfam" id="PF07660">
    <property type="entry name" value="STN"/>
    <property type="match status" value="1"/>
</dbReference>
<dbReference type="SUPFAM" id="SSF56935">
    <property type="entry name" value="Porins"/>
    <property type="match status" value="1"/>
</dbReference>
<evidence type="ECO:0000259" key="8">
    <source>
        <dbReference type="Pfam" id="PF07660"/>
    </source>
</evidence>
<gene>
    <name evidence="10" type="ORF">CCY01nite_09460</name>
</gene>
<dbReference type="Gene3D" id="2.170.130.10">
    <property type="entry name" value="TonB-dependent receptor, plug domain"/>
    <property type="match status" value="1"/>
</dbReference>
<reference evidence="10 11" key="1">
    <citation type="submission" date="2019-07" db="EMBL/GenBank/DDBJ databases">
        <title>Whole genome shotgun sequence of Chitinophaga cymbidii NBRC 109752.</title>
        <authorList>
            <person name="Hosoyama A."/>
            <person name="Uohara A."/>
            <person name="Ohji S."/>
            <person name="Ichikawa N."/>
        </authorList>
    </citation>
    <scope>NUCLEOTIDE SEQUENCE [LARGE SCALE GENOMIC DNA]</scope>
    <source>
        <strain evidence="10 11">NBRC 109752</strain>
    </source>
</reference>
<dbReference type="EMBL" id="BKAU01000001">
    <property type="protein sequence ID" value="GEP94686.1"/>
    <property type="molecule type" value="Genomic_DNA"/>
</dbReference>
<feature type="domain" description="TonB-dependent receptor plug" evidence="9">
    <location>
        <begin position="184"/>
        <end position="293"/>
    </location>
</feature>
<keyword evidence="2 7" id="KW-0813">Transport</keyword>
<protein>
    <submittedName>
        <fullName evidence="10">SusC/RagA family TonB-linked outer membrane protein</fullName>
    </submittedName>
</protein>
<evidence type="ECO:0000256" key="4">
    <source>
        <dbReference type="ARBA" id="ARBA00022692"/>
    </source>
</evidence>
<dbReference type="Pfam" id="PF13715">
    <property type="entry name" value="CarbopepD_reg_2"/>
    <property type="match status" value="1"/>
</dbReference>
<dbReference type="GO" id="GO:0009279">
    <property type="term" value="C:cell outer membrane"/>
    <property type="evidence" value="ECO:0007669"/>
    <property type="project" value="UniProtKB-SubCell"/>
</dbReference>
<evidence type="ECO:0000256" key="2">
    <source>
        <dbReference type="ARBA" id="ARBA00022448"/>
    </source>
</evidence>
<comment type="subcellular location">
    <subcellularLocation>
        <location evidence="1 7">Cell outer membrane</location>
        <topology evidence="1 7">Multi-pass membrane protein</topology>
    </subcellularLocation>
</comment>
<dbReference type="InterPro" id="IPR008969">
    <property type="entry name" value="CarboxyPept-like_regulatory"/>
</dbReference>
<comment type="caution">
    <text evidence="10">The sequence shown here is derived from an EMBL/GenBank/DDBJ whole genome shotgun (WGS) entry which is preliminary data.</text>
</comment>
<dbReference type="PROSITE" id="PS52016">
    <property type="entry name" value="TONB_DEPENDENT_REC_3"/>
    <property type="match status" value="1"/>
</dbReference>
<keyword evidence="5 7" id="KW-0472">Membrane</keyword>
<dbReference type="AlphaFoldDB" id="A0A512RG56"/>
<dbReference type="InterPro" id="IPR012910">
    <property type="entry name" value="Plug_dom"/>
</dbReference>
<dbReference type="InterPro" id="IPR039426">
    <property type="entry name" value="TonB-dep_rcpt-like"/>
</dbReference>
<evidence type="ECO:0000259" key="9">
    <source>
        <dbReference type="Pfam" id="PF07715"/>
    </source>
</evidence>
<comment type="similarity">
    <text evidence="7">Belongs to the TonB-dependent receptor family.</text>
</comment>
<dbReference type="Gene3D" id="2.40.170.20">
    <property type="entry name" value="TonB-dependent receptor, beta-barrel domain"/>
    <property type="match status" value="1"/>
</dbReference>
<dbReference type="InterPro" id="IPR037066">
    <property type="entry name" value="Plug_dom_sf"/>
</dbReference>
<dbReference type="InterPro" id="IPR011662">
    <property type="entry name" value="Secretin/TonB_short_N"/>
</dbReference>
<dbReference type="NCBIfam" id="TIGR04057">
    <property type="entry name" value="SusC_RagA_signa"/>
    <property type="match status" value="1"/>
</dbReference>
<evidence type="ECO:0000256" key="1">
    <source>
        <dbReference type="ARBA" id="ARBA00004571"/>
    </source>
</evidence>